<keyword evidence="1" id="KW-0812">Transmembrane</keyword>
<keyword evidence="3" id="KW-1185">Reference proteome</keyword>
<evidence type="ECO:0000256" key="1">
    <source>
        <dbReference type="SAM" id="Phobius"/>
    </source>
</evidence>
<accession>A0AAD9LZK6</accession>
<keyword evidence="1" id="KW-0472">Membrane</keyword>
<dbReference type="AlphaFoldDB" id="A0AAD9LZK6"/>
<sequence length="62" mass="6950">MVHSTEYVQASHATLARLQACPVLWSATYAVPSMSLVVLSVCFAVMSPRRQPIHTWRHIQAD</sequence>
<keyword evidence="1" id="KW-1133">Transmembrane helix</keyword>
<dbReference type="Proteomes" id="UP001232148">
    <property type="component" value="Unassembled WGS sequence"/>
</dbReference>
<dbReference type="EMBL" id="MU842908">
    <property type="protein sequence ID" value="KAK2026744.1"/>
    <property type="molecule type" value="Genomic_DNA"/>
</dbReference>
<protein>
    <submittedName>
        <fullName evidence="2">Uncharacterized protein</fullName>
    </submittedName>
</protein>
<proteinExistence type="predicted"/>
<organism evidence="2 3">
    <name type="scientific">Colletotrichum zoysiae</name>
    <dbReference type="NCBI Taxonomy" id="1216348"/>
    <lineage>
        <taxon>Eukaryota</taxon>
        <taxon>Fungi</taxon>
        <taxon>Dikarya</taxon>
        <taxon>Ascomycota</taxon>
        <taxon>Pezizomycotina</taxon>
        <taxon>Sordariomycetes</taxon>
        <taxon>Hypocreomycetidae</taxon>
        <taxon>Glomerellales</taxon>
        <taxon>Glomerellaceae</taxon>
        <taxon>Colletotrichum</taxon>
        <taxon>Colletotrichum graminicola species complex</taxon>
    </lineage>
</organism>
<name>A0AAD9LZK6_9PEZI</name>
<feature type="transmembrane region" description="Helical" evidence="1">
    <location>
        <begin position="23"/>
        <end position="46"/>
    </location>
</feature>
<evidence type="ECO:0000313" key="3">
    <source>
        <dbReference type="Proteomes" id="UP001232148"/>
    </source>
</evidence>
<comment type="caution">
    <text evidence="2">The sequence shown here is derived from an EMBL/GenBank/DDBJ whole genome shotgun (WGS) entry which is preliminary data.</text>
</comment>
<gene>
    <name evidence="2" type="ORF">LX32DRAFT_641567</name>
</gene>
<evidence type="ECO:0000313" key="2">
    <source>
        <dbReference type="EMBL" id="KAK2026744.1"/>
    </source>
</evidence>
<reference evidence="2" key="1">
    <citation type="submission" date="2021-06" db="EMBL/GenBank/DDBJ databases">
        <title>Comparative genomics, transcriptomics and evolutionary studies reveal genomic signatures of adaptation to plant cell wall in hemibiotrophic fungi.</title>
        <authorList>
            <consortium name="DOE Joint Genome Institute"/>
            <person name="Baroncelli R."/>
            <person name="Diaz J.F."/>
            <person name="Benocci T."/>
            <person name="Peng M."/>
            <person name="Battaglia E."/>
            <person name="Haridas S."/>
            <person name="Andreopoulos W."/>
            <person name="Labutti K."/>
            <person name="Pangilinan J."/>
            <person name="Floch G.L."/>
            <person name="Makela M.R."/>
            <person name="Henrissat B."/>
            <person name="Grigoriev I.V."/>
            <person name="Crouch J.A."/>
            <person name="De Vries R.P."/>
            <person name="Sukno S.A."/>
            <person name="Thon M.R."/>
        </authorList>
    </citation>
    <scope>NUCLEOTIDE SEQUENCE</scope>
    <source>
        <strain evidence="2">MAFF235873</strain>
    </source>
</reference>